<sequence length="148" mass="17111">MIANEHKMFKLLKEMEQFLIDEPPTTSEVLLDHLEFAQKYDLKNLIGQTLLRIEVNFLNVAYGIIDTEVYKKHIKKDLQNKIMDRIVSGWGQSSWRLADCVPTKKLRRYIEADSGGPTSNIDAQLVTFNEINSSYAFGDPQYIPIKME</sequence>
<name>A0A914PG78_9BILA</name>
<dbReference type="AlphaFoldDB" id="A0A914PG78"/>
<organism evidence="1 2">
    <name type="scientific">Panagrolaimus davidi</name>
    <dbReference type="NCBI Taxonomy" id="227884"/>
    <lineage>
        <taxon>Eukaryota</taxon>
        <taxon>Metazoa</taxon>
        <taxon>Ecdysozoa</taxon>
        <taxon>Nematoda</taxon>
        <taxon>Chromadorea</taxon>
        <taxon>Rhabditida</taxon>
        <taxon>Tylenchina</taxon>
        <taxon>Panagrolaimomorpha</taxon>
        <taxon>Panagrolaimoidea</taxon>
        <taxon>Panagrolaimidae</taxon>
        <taxon>Panagrolaimus</taxon>
    </lineage>
</organism>
<accession>A0A914PG78</accession>
<dbReference type="WBParaSite" id="PDA_v2.g1378.t1">
    <property type="protein sequence ID" value="PDA_v2.g1378.t1"/>
    <property type="gene ID" value="PDA_v2.g1378"/>
</dbReference>
<dbReference type="Proteomes" id="UP000887578">
    <property type="component" value="Unplaced"/>
</dbReference>
<keyword evidence="1" id="KW-1185">Reference proteome</keyword>
<proteinExistence type="predicted"/>
<reference evidence="2" key="1">
    <citation type="submission" date="2022-11" db="UniProtKB">
        <authorList>
            <consortium name="WormBaseParasite"/>
        </authorList>
    </citation>
    <scope>IDENTIFICATION</scope>
</reference>
<evidence type="ECO:0000313" key="1">
    <source>
        <dbReference type="Proteomes" id="UP000887578"/>
    </source>
</evidence>
<protein>
    <submittedName>
        <fullName evidence="2">Uncharacterized protein</fullName>
    </submittedName>
</protein>
<evidence type="ECO:0000313" key="2">
    <source>
        <dbReference type="WBParaSite" id="PDA_v2.g1378.t1"/>
    </source>
</evidence>